<evidence type="ECO:0000313" key="3">
    <source>
        <dbReference type="Proteomes" id="UP001165121"/>
    </source>
</evidence>
<name>A0A9W6TVQ7_9STRA</name>
<feature type="region of interest" description="Disordered" evidence="1">
    <location>
        <begin position="1"/>
        <end position="43"/>
    </location>
</feature>
<evidence type="ECO:0000256" key="1">
    <source>
        <dbReference type="SAM" id="MobiDB-lite"/>
    </source>
</evidence>
<keyword evidence="3" id="KW-1185">Reference proteome</keyword>
<sequence>MLSGDEDDFLVDEEEAMDVEAEIDGSGGDDEGVADTSDDEVPVDLTVGTPFDRISKGELSVHAKGVDDLP</sequence>
<dbReference type="EMBL" id="BSXT01000189">
    <property type="protein sequence ID" value="GMF20226.1"/>
    <property type="molecule type" value="Genomic_DNA"/>
</dbReference>
<gene>
    <name evidence="2" type="ORF">Pfra01_000234600</name>
</gene>
<organism evidence="2 3">
    <name type="scientific">Phytophthora fragariaefolia</name>
    <dbReference type="NCBI Taxonomy" id="1490495"/>
    <lineage>
        <taxon>Eukaryota</taxon>
        <taxon>Sar</taxon>
        <taxon>Stramenopiles</taxon>
        <taxon>Oomycota</taxon>
        <taxon>Peronosporomycetes</taxon>
        <taxon>Peronosporales</taxon>
        <taxon>Peronosporaceae</taxon>
        <taxon>Phytophthora</taxon>
    </lineage>
</organism>
<dbReference type="AlphaFoldDB" id="A0A9W6TVQ7"/>
<reference evidence="2" key="1">
    <citation type="submission" date="2023-04" db="EMBL/GenBank/DDBJ databases">
        <title>Phytophthora fragariaefolia NBRC 109709.</title>
        <authorList>
            <person name="Ichikawa N."/>
            <person name="Sato H."/>
            <person name="Tonouchi N."/>
        </authorList>
    </citation>
    <scope>NUCLEOTIDE SEQUENCE</scope>
    <source>
        <strain evidence="2">NBRC 109709</strain>
    </source>
</reference>
<evidence type="ECO:0000313" key="2">
    <source>
        <dbReference type="EMBL" id="GMF20226.1"/>
    </source>
</evidence>
<accession>A0A9W6TVQ7</accession>
<proteinExistence type="predicted"/>
<protein>
    <submittedName>
        <fullName evidence="2">Unnamed protein product</fullName>
    </submittedName>
</protein>
<feature type="compositionally biased region" description="Acidic residues" evidence="1">
    <location>
        <begin position="1"/>
        <end position="42"/>
    </location>
</feature>
<comment type="caution">
    <text evidence="2">The sequence shown here is derived from an EMBL/GenBank/DDBJ whole genome shotgun (WGS) entry which is preliminary data.</text>
</comment>
<dbReference type="Proteomes" id="UP001165121">
    <property type="component" value="Unassembled WGS sequence"/>
</dbReference>